<dbReference type="EMBL" id="JAUEPO010000002">
    <property type="protein sequence ID" value="KAK3332468.1"/>
    <property type="molecule type" value="Genomic_DNA"/>
</dbReference>
<dbReference type="Proteomes" id="UP001286456">
    <property type="component" value="Unassembled WGS sequence"/>
</dbReference>
<evidence type="ECO:0000313" key="2">
    <source>
        <dbReference type="Proteomes" id="UP001286456"/>
    </source>
</evidence>
<reference evidence="1" key="1">
    <citation type="journal article" date="2023" name="Mol. Phylogenet. Evol.">
        <title>Genome-scale phylogeny and comparative genomics of the fungal order Sordariales.</title>
        <authorList>
            <person name="Hensen N."/>
            <person name="Bonometti L."/>
            <person name="Westerberg I."/>
            <person name="Brannstrom I.O."/>
            <person name="Guillou S."/>
            <person name="Cros-Aarteil S."/>
            <person name="Calhoun S."/>
            <person name="Haridas S."/>
            <person name="Kuo A."/>
            <person name="Mondo S."/>
            <person name="Pangilinan J."/>
            <person name="Riley R."/>
            <person name="LaButti K."/>
            <person name="Andreopoulos B."/>
            <person name="Lipzen A."/>
            <person name="Chen C."/>
            <person name="Yan M."/>
            <person name="Daum C."/>
            <person name="Ng V."/>
            <person name="Clum A."/>
            <person name="Steindorff A."/>
            <person name="Ohm R.A."/>
            <person name="Martin F."/>
            <person name="Silar P."/>
            <person name="Natvig D.O."/>
            <person name="Lalanne C."/>
            <person name="Gautier V."/>
            <person name="Ament-Velasquez S.L."/>
            <person name="Kruys A."/>
            <person name="Hutchinson M.I."/>
            <person name="Powell A.J."/>
            <person name="Barry K."/>
            <person name="Miller A.N."/>
            <person name="Grigoriev I.V."/>
            <person name="Debuchy R."/>
            <person name="Gladieux P."/>
            <person name="Hiltunen Thoren M."/>
            <person name="Johannesson H."/>
        </authorList>
    </citation>
    <scope>NUCLEOTIDE SEQUENCE</scope>
    <source>
        <strain evidence="1">SMH4131-1</strain>
    </source>
</reference>
<dbReference type="AlphaFoldDB" id="A0AAE0IWB1"/>
<sequence length="392" mass="43734">MSSRASLKSLRAGKNALETLSLPVGLTQRRCLSSTAPQASSVINFRTNKNPELKEVLSTIREKIILPAYLPADQQAKIYNANYKQKLLDDPITMEVDGEEVRFGYVDRYKLPNTKKAVVSALNAMKTPTDFLNLPTLLEGLRLAHRKVSYDLHEKMIRRACVNGCIAVILECVKQVKRTGFTLETSQAINELLVWIQKEALDSDWDKKETERALRRTQSVLEMLEADPLHQPAKDPKLKALRRFPFYRDPQILAARLHMAAALAVKHQAGHDADGKVAKYAQELVRLWPKEAGLLELHPEEAYARQHDTEMRYLLNRNAFLWFASPVLNGLRLAAQVVEPALAKELLERAANVEKQVQSALAQQAATEGGAAGGRGLNLYNELCGPQASAAV</sequence>
<keyword evidence="2" id="KW-1185">Reference proteome</keyword>
<organism evidence="1 2">
    <name type="scientific">Cercophora scortea</name>
    <dbReference type="NCBI Taxonomy" id="314031"/>
    <lineage>
        <taxon>Eukaryota</taxon>
        <taxon>Fungi</taxon>
        <taxon>Dikarya</taxon>
        <taxon>Ascomycota</taxon>
        <taxon>Pezizomycotina</taxon>
        <taxon>Sordariomycetes</taxon>
        <taxon>Sordariomycetidae</taxon>
        <taxon>Sordariales</taxon>
        <taxon>Lasiosphaeriaceae</taxon>
        <taxon>Cercophora</taxon>
    </lineage>
</organism>
<gene>
    <name evidence="1" type="ORF">B0T19DRAFT_415750</name>
</gene>
<comment type="caution">
    <text evidence="1">The sequence shown here is derived from an EMBL/GenBank/DDBJ whole genome shotgun (WGS) entry which is preliminary data.</text>
</comment>
<name>A0AAE0IWB1_9PEZI</name>
<protein>
    <submittedName>
        <fullName evidence="1">Uncharacterized protein</fullName>
    </submittedName>
</protein>
<proteinExistence type="predicted"/>
<accession>A0AAE0IWB1</accession>
<reference evidence="1" key="2">
    <citation type="submission" date="2023-06" db="EMBL/GenBank/DDBJ databases">
        <authorList>
            <consortium name="Lawrence Berkeley National Laboratory"/>
            <person name="Haridas S."/>
            <person name="Hensen N."/>
            <person name="Bonometti L."/>
            <person name="Westerberg I."/>
            <person name="Brannstrom I.O."/>
            <person name="Guillou S."/>
            <person name="Cros-Aarteil S."/>
            <person name="Calhoun S."/>
            <person name="Kuo A."/>
            <person name="Mondo S."/>
            <person name="Pangilinan J."/>
            <person name="Riley R."/>
            <person name="Labutti K."/>
            <person name="Andreopoulos B."/>
            <person name="Lipzen A."/>
            <person name="Chen C."/>
            <person name="Yanf M."/>
            <person name="Daum C."/>
            <person name="Ng V."/>
            <person name="Clum A."/>
            <person name="Steindorff A."/>
            <person name="Ohm R."/>
            <person name="Martin F."/>
            <person name="Silar P."/>
            <person name="Natvig D."/>
            <person name="Lalanne C."/>
            <person name="Gautier V."/>
            <person name="Ament-Velasquez S.L."/>
            <person name="Kruys A."/>
            <person name="Hutchinson M.I."/>
            <person name="Powell A.J."/>
            <person name="Barry K."/>
            <person name="Miller A.N."/>
            <person name="Grigoriev I.V."/>
            <person name="Debuchy R."/>
            <person name="Gladieux P."/>
            <person name="Thoren M.H."/>
            <person name="Johannesson H."/>
        </authorList>
    </citation>
    <scope>NUCLEOTIDE SEQUENCE</scope>
    <source>
        <strain evidence="1">SMH4131-1</strain>
    </source>
</reference>
<evidence type="ECO:0000313" key="1">
    <source>
        <dbReference type="EMBL" id="KAK3332468.1"/>
    </source>
</evidence>